<dbReference type="InterPro" id="IPR045518">
    <property type="entry name" value="2EXR"/>
</dbReference>
<comment type="caution">
    <text evidence="3">The sequence shown here is derived from an EMBL/GenBank/DDBJ whole genome shotgun (WGS) entry which is preliminary data.</text>
</comment>
<evidence type="ECO:0000256" key="1">
    <source>
        <dbReference type="SAM" id="MobiDB-lite"/>
    </source>
</evidence>
<name>A0A7C8J1V3_9PEZI</name>
<dbReference type="EMBL" id="WUBL01000044">
    <property type="protein sequence ID" value="KAF2968919.1"/>
    <property type="molecule type" value="Genomic_DNA"/>
</dbReference>
<dbReference type="Proteomes" id="UP000481858">
    <property type="component" value="Unassembled WGS sequence"/>
</dbReference>
<evidence type="ECO:0000313" key="3">
    <source>
        <dbReference type="EMBL" id="KAF2968919.1"/>
    </source>
</evidence>
<proteinExistence type="predicted"/>
<protein>
    <recommendedName>
        <fullName evidence="2">2EXR domain-containing protein</fullName>
    </recommendedName>
</protein>
<reference evidence="3 4" key="1">
    <citation type="submission" date="2019-12" db="EMBL/GenBank/DDBJ databases">
        <title>Draft genome sequence of the ascomycete Xylaria multiplex DSM 110363.</title>
        <authorList>
            <person name="Buettner E."/>
            <person name="Kellner H."/>
        </authorList>
    </citation>
    <scope>NUCLEOTIDE SEQUENCE [LARGE SCALE GENOMIC DNA]</scope>
    <source>
        <strain evidence="3 4">DSM 110363</strain>
    </source>
</reference>
<dbReference type="Pfam" id="PF20150">
    <property type="entry name" value="2EXR"/>
    <property type="match status" value="1"/>
</dbReference>
<evidence type="ECO:0000313" key="4">
    <source>
        <dbReference type="Proteomes" id="UP000481858"/>
    </source>
</evidence>
<dbReference type="InParanoid" id="A0A7C8J1V3"/>
<keyword evidence="4" id="KW-1185">Reference proteome</keyword>
<accession>A0A7C8J1V3</accession>
<feature type="region of interest" description="Disordered" evidence="1">
    <location>
        <begin position="1"/>
        <end position="21"/>
    </location>
</feature>
<organism evidence="3 4">
    <name type="scientific">Xylaria multiplex</name>
    <dbReference type="NCBI Taxonomy" id="323545"/>
    <lineage>
        <taxon>Eukaryota</taxon>
        <taxon>Fungi</taxon>
        <taxon>Dikarya</taxon>
        <taxon>Ascomycota</taxon>
        <taxon>Pezizomycotina</taxon>
        <taxon>Sordariomycetes</taxon>
        <taxon>Xylariomycetidae</taxon>
        <taxon>Xylariales</taxon>
        <taxon>Xylariaceae</taxon>
        <taxon>Xylaria</taxon>
    </lineage>
</organism>
<sequence>MEGSTAENRSGGLDPETPRRYSDMMTYQPATFRDLPIELRLMIWDTVIESPRILWYLYAPGFGDMGLRIIPEGYRRRQETVMILMSVHYESRHYAQRRFWIAPHSECRPCWPLNSPFYLVDLKADTLDFDSHPGPSDHSALNSILPVLSKIRTVAISFPDLHTFLSLLYLEKQGLPALRRIYVKTRVLRRWDRSCDIPTLPSAQAGRELELSRTILERVGYWAEKHFYSTTVQEGSLMTYGGDLYVGKYIDQDDGFREMSRTFPKGWETISLVNWPILKQMGLVCVFIYEEIDSNTDRYLPAGPRFPNIRIPRRRVYVFSTTRGPMPEIFEESLNRALLRTRMRDRNGG</sequence>
<gene>
    <name evidence="3" type="ORF">GQX73_g4707</name>
</gene>
<dbReference type="AlphaFoldDB" id="A0A7C8J1V3"/>
<evidence type="ECO:0000259" key="2">
    <source>
        <dbReference type="Pfam" id="PF20150"/>
    </source>
</evidence>
<dbReference type="OrthoDB" id="3473305at2759"/>
<feature type="domain" description="2EXR" evidence="2">
    <location>
        <begin position="32"/>
        <end position="126"/>
    </location>
</feature>